<dbReference type="OrthoDB" id="5976695at2759"/>
<protein>
    <recommendedName>
        <fullName evidence="5">Disintegrin domain-containing protein</fullName>
    </recommendedName>
</protein>
<feature type="signal peptide" evidence="2">
    <location>
        <begin position="1"/>
        <end position="28"/>
    </location>
</feature>
<keyword evidence="1" id="KW-1133">Transmembrane helix</keyword>
<dbReference type="EMBL" id="RCHS01003253">
    <property type="protein sequence ID" value="RMX42883.1"/>
    <property type="molecule type" value="Genomic_DNA"/>
</dbReference>
<name>A0A3M6TN82_POCDA</name>
<evidence type="ECO:0000256" key="1">
    <source>
        <dbReference type="SAM" id="Phobius"/>
    </source>
</evidence>
<keyword evidence="2" id="KW-0732">Signal</keyword>
<dbReference type="AlphaFoldDB" id="A0A3M6TN82"/>
<reference evidence="3 4" key="1">
    <citation type="journal article" date="2018" name="Sci. Rep.">
        <title>Comparative analysis of the Pocillopora damicornis genome highlights role of immune system in coral evolution.</title>
        <authorList>
            <person name="Cunning R."/>
            <person name="Bay R.A."/>
            <person name="Gillette P."/>
            <person name="Baker A.C."/>
            <person name="Traylor-Knowles N."/>
        </authorList>
    </citation>
    <scope>NUCLEOTIDE SEQUENCE [LARGE SCALE GENOMIC DNA]</scope>
    <source>
        <strain evidence="3">RSMAS</strain>
        <tissue evidence="3">Whole animal</tissue>
    </source>
</reference>
<organism evidence="3 4">
    <name type="scientific">Pocillopora damicornis</name>
    <name type="common">Cauliflower coral</name>
    <name type="synonym">Millepora damicornis</name>
    <dbReference type="NCBI Taxonomy" id="46731"/>
    <lineage>
        <taxon>Eukaryota</taxon>
        <taxon>Metazoa</taxon>
        <taxon>Cnidaria</taxon>
        <taxon>Anthozoa</taxon>
        <taxon>Hexacorallia</taxon>
        <taxon>Scleractinia</taxon>
        <taxon>Astrocoeniina</taxon>
        <taxon>Pocilloporidae</taxon>
        <taxon>Pocillopora</taxon>
    </lineage>
</organism>
<keyword evidence="4" id="KW-1185">Reference proteome</keyword>
<dbReference type="Proteomes" id="UP000275408">
    <property type="component" value="Unassembled WGS sequence"/>
</dbReference>
<comment type="caution">
    <text evidence="3">The sequence shown here is derived from an EMBL/GenBank/DDBJ whole genome shotgun (WGS) entry which is preliminary data.</text>
</comment>
<evidence type="ECO:0000256" key="2">
    <source>
        <dbReference type="SAM" id="SignalP"/>
    </source>
</evidence>
<keyword evidence="1" id="KW-0472">Membrane</keyword>
<evidence type="ECO:0000313" key="4">
    <source>
        <dbReference type="Proteomes" id="UP000275408"/>
    </source>
</evidence>
<proteinExistence type="predicted"/>
<accession>A0A3M6TN82</accession>
<feature type="chain" id="PRO_5018018021" description="Disintegrin domain-containing protein" evidence="2">
    <location>
        <begin position="29"/>
        <end position="261"/>
    </location>
</feature>
<sequence>MYFGFSVITCLAFLQSLLKLELFALACTENFECDQKNSSAGIICCSSACKPWWNCPDACISDDTCNGGKICYRNRCENPDISFPAFCSYNTDCPEDEECESGQCKPAPRPVTPENSENVQVSFHFDQRIFVIVGTVFGVLIFVVAVSYGSYRCYKKRRRQRFSRGVYSASTQVGHGVNLFSPPRNGVETFALNRTSPTLNPIIGFSRPQIPPPAYDAVTLDSSLDVESSSPPPYDDLVGGSAARVCDEEQVNPKICLAILR</sequence>
<gene>
    <name evidence="3" type="ORF">pdam_00005167</name>
</gene>
<evidence type="ECO:0000313" key="3">
    <source>
        <dbReference type="EMBL" id="RMX42883.1"/>
    </source>
</evidence>
<feature type="transmembrane region" description="Helical" evidence="1">
    <location>
        <begin position="129"/>
        <end position="151"/>
    </location>
</feature>
<keyword evidence="1" id="KW-0812">Transmembrane</keyword>
<evidence type="ECO:0008006" key="5">
    <source>
        <dbReference type="Google" id="ProtNLM"/>
    </source>
</evidence>